<dbReference type="OrthoDB" id="10255582at2759"/>
<evidence type="ECO:0000256" key="2">
    <source>
        <dbReference type="ARBA" id="ARBA00022737"/>
    </source>
</evidence>
<keyword evidence="2" id="KW-0677">Repeat</keyword>
<keyword evidence="1" id="KW-0853">WD repeat</keyword>
<protein>
    <submittedName>
        <fullName evidence="3">Intraflagellar transport protein 122</fullName>
    </submittedName>
</protein>
<dbReference type="GO" id="GO:0097730">
    <property type="term" value="C:non-motile cilium"/>
    <property type="evidence" value="ECO:0007669"/>
    <property type="project" value="TreeGrafter"/>
</dbReference>
<keyword evidence="3" id="KW-0282">Flagellum</keyword>
<organism evidence="3 4">
    <name type="scientific">Araneus ventricosus</name>
    <name type="common">Orbweaver spider</name>
    <name type="synonym">Epeira ventricosa</name>
    <dbReference type="NCBI Taxonomy" id="182803"/>
    <lineage>
        <taxon>Eukaryota</taxon>
        <taxon>Metazoa</taxon>
        <taxon>Ecdysozoa</taxon>
        <taxon>Arthropoda</taxon>
        <taxon>Chelicerata</taxon>
        <taxon>Arachnida</taxon>
        <taxon>Araneae</taxon>
        <taxon>Araneomorphae</taxon>
        <taxon>Entelegynae</taxon>
        <taxon>Araneoidea</taxon>
        <taxon>Araneidae</taxon>
        <taxon>Araneus</taxon>
    </lineage>
</organism>
<evidence type="ECO:0000256" key="1">
    <source>
        <dbReference type="ARBA" id="ARBA00022574"/>
    </source>
</evidence>
<comment type="caution">
    <text evidence="3">The sequence shown here is derived from an EMBL/GenBank/DDBJ whole genome shotgun (WGS) entry which is preliminary data.</text>
</comment>
<dbReference type="GO" id="GO:0035721">
    <property type="term" value="P:intraciliary retrograde transport"/>
    <property type="evidence" value="ECO:0007669"/>
    <property type="project" value="TreeGrafter"/>
</dbReference>
<accession>A0A4Y2EAJ7</accession>
<feature type="non-terminal residue" evidence="3">
    <location>
        <position position="1"/>
    </location>
</feature>
<name>A0A4Y2EAJ7_ARAVE</name>
<dbReference type="GO" id="GO:0061512">
    <property type="term" value="P:protein localization to cilium"/>
    <property type="evidence" value="ECO:0007669"/>
    <property type="project" value="TreeGrafter"/>
</dbReference>
<reference evidence="3 4" key="1">
    <citation type="journal article" date="2019" name="Sci. Rep.">
        <title>Orb-weaving spider Araneus ventricosus genome elucidates the spidroin gene catalogue.</title>
        <authorList>
            <person name="Kono N."/>
            <person name="Nakamura H."/>
            <person name="Ohtoshi R."/>
            <person name="Moran D.A.P."/>
            <person name="Shinohara A."/>
            <person name="Yoshida Y."/>
            <person name="Fujiwara M."/>
            <person name="Mori M."/>
            <person name="Tomita M."/>
            <person name="Arakawa K."/>
        </authorList>
    </citation>
    <scope>NUCLEOTIDE SEQUENCE [LARGE SCALE GENOMIC DNA]</scope>
</reference>
<keyword evidence="3" id="KW-0966">Cell projection</keyword>
<proteinExistence type="predicted"/>
<dbReference type="InterPro" id="IPR039857">
    <property type="entry name" value="Ift122/121"/>
</dbReference>
<keyword evidence="4" id="KW-1185">Reference proteome</keyword>
<sequence>ILPVVEFFLEDGIDDDEAYKLLARKPKLESNNSTMMMDSNTQYLKIEDNDPFEDDADIFTYDAATGEAGPLVLNHKKLEMMNLSEVIICKWPHPLRTQYFKNVLPSVQIHKCVKCNKVSTL</sequence>
<dbReference type="PANTHER" id="PTHR12764:SF4">
    <property type="entry name" value="INTRAFLAGELLAR TRANSPORT PROTEIN 122 HOMOLOG"/>
    <property type="match status" value="1"/>
</dbReference>
<evidence type="ECO:0000313" key="4">
    <source>
        <dbReference type="Proteomes" id="UP000499080"/>
    </source>
</evidence>
<keyword evidence="3" id="KW-0969">Cilium</keyword>
<dbReference type="EMBL" id="BGPR01092060">
    <property type="protein sequence ID" value="GBM25787.1"/>
    <property type="molecule type" value="Genomic_DNA"/>
</dbReference>
<dbReference type="Proteomes" id="UP000499080">
    <property type="component" value="Unassembled WGS sequence"/>
</dbReference>
<gene>
    <name evidence="3" type="primary">ift122_0</name>
    <name evidence="3" type="ORF">AVEN_257956_1</name>
</gene>
<dbReference type="GO" id="GO:1905515">
    <property type="term" value="P:non-motile cilium assembly"/>
    <property type="evidence" value="ECO:0007669"/>
    <property type="project" value="TreeGrafter"/>
</dbReference>
<dbReference type="AlphaFoldDB" id="A0A4Y2EAJ7"/>
<dbReference type="PANTHER" id="PTHR12764">
    <property type="entry name" value="WD REPEAT DOMAIN-RELATED"/>
    <property type="match status" value="1"/>
</dbReference>
<dbReference type="GO" id="GO:0030991">
    <property type="term" value="C:intraciliary transport particle A"/>
    <property type="evidence" value="ECO:0007669"/>
    <property type="project" value="TreeGrafter"/>
</dbReference>
<evidence type="ECO:0000313" key="3">
    <source>
        <dbReference type="EMBL" id="GBM25787.1"/>
    </source>
</evidence>